<protein>
    <submittedName>
        <fullName evidence="1">Uncharacterized protein</fullName>
    </submittedName>
</protein>
<gene>
    <name evidence="1" type="ORF">G6F64_007646</name>
</gene>
<sequence length="95" mass="11129">MLQQKHTSERLDDSEKSKVLGLVKEMYRRPQQSNYKKTISTALEKLQLLPFRKLKFSSKLFFDQNDQKLVRSLKAKFGQDAVLVFGDWSASNVKY</sequence>
<reference evidence="1" key="1">
    <citation type="journal article" date="2020" name="Microb. Genom.">
        <title>Genetic diversity of clinical and environmental Mucorales isolates obtained from an investigation of mucormycosis cases among solid organ transplant recipients.</title>
        <authorList>
            <person name="Nguyen M.H."/>
            <person name="Kaul D."/>
            <person name="Muto C."/>
            <person name="Cheng S.J."/>
            <person name="Richter R.A."/>
            <person name="Bruno V.M."/>
            <person name="Liu G."/>
            <person name="Beyhan S."/>
            <person name="Sundermann A.J."/>
            <person name="Mounaud S."/>
            <person name="Pasculle A.W."/>
            <person name="Nierman W.C."/>
            <person name="Driscoll E."/>
            <person name="Cumbie R."/>
            <person name="Clancy C.J."/>
            <person name="Dupont C.L."/>
        </authorList>
    </citation>
    <scope>NUCLEOTIDE SEQUENCE</scope>
    <source>
        <strain evidence="1">GL11</strain>
    </source>
</reference>
<dbReference type="EMBL" id="JAANQT010001147">
    <property type="protein sequence ID" value="KAG1306372.1"/>
    <property type="molecule type" value="Genomic_DNA"/>
</dbReference>
<organism evidence="1 2">
    <name type="scientific">Rhizopus oryzae</name>
    <name type="common">Mucormycosis agent</name>
    <name type="synonym">Rhizopus arrhizus var. delemar</name>
    <dbReference type="NCBI Taxonomy" id="64495"/>
    <lineage>
        <taxon>Eukaryota</taxon>
        <taxon>Fungi</taxon>
        <taxon>Fungi incertae sedis</taxon>
        <taxon>Mucoromycota</taxon>
        <taxon>Mucoromycotina</taxon>
        <taxon>Mucoromycetes</taxon>
        <taxon>Mucorales</taxon>
        <taxon>Mucorineae</taxon>
        <taxon>Rhizopodaceae</taxon>
        <taxon>Rhizopus</taxon>
    </lineage>
</organism>
<name>A0A9P7BR18_RHIOR</name>
<evidence type="ECO:0000313" key="2">
    <source>
        <dbReference type="Proteomes" id="UP000716291"/>
    </source>
</evidence>
<keyword evidence="2" id="KW-1185">Reference proteome</keyword>
<comment type="caution">
    <text evidence="1">The sequence shown here is derived from an EMBL/GenBank/DDBJ whole genome shotgun (WGS) entry which is preliminary data.</text>
</comment>
<proteinExistence type="predicted"/>
<dbReference type="Proteomes" id="UP000716291">
    <property type="component" value="Unassembled WGS sequence"/>
</dbReference>
<dbReference type="AlphaFoldDB" id="A0A9P7BR18"/>
<evidence type="ECO:0000313" key="1">
    <source>
        <dbReference type="EMBL" id="KAG1306372.1"/>
    </source>
</evidence>
<accession>A0A9P7BR18</accession>